<feature type="transmembrane region" description="Helical" evidence="7">
    <location>
        <begin position="680"/>
        <end position="701"/>
    </location>
</feature>
<evidence type="ECO:0000256" key="6">
    <source>
        <dbReference type="ARBA" id="ARBA00023180"/>
    </source>
</evidence>
<dbReference type="AlphaFoldDB" id="A0A1D3TCM2"/>
<feature type="transmembrane region" description="Helical" evidence="7">
    <location>
        <begin position="474"/>
        <end position="495"/>
    </location>
</feature>
<evidence type="ECO:0000256" key="3">
    <source>
        <dbReference type="ARBA" id="ARBA00022692"/>
    </source>
</evidence>
<comment type="subcellular location">
    <subcellularLocation>
        <location evidence="7">Cell membrane</location>
        <topology evidence="7">Multi-pass membrane protein</topology>
    </subcellularLocation>
    <subcellularLocation>
        <location evidence="1">Membrane</location>
        <topology evidence="1">Multi-pass membrane protein</topology>
    </subcellularLocation>
</comment>
<name>A0A1D3TCM2_PLAMA</name>
<protein>
    <recommendedName>
        <fullName evidence="7">Choline transporter-like protein</fullName>
    </recommendedName>
</protein>
<feature type="region of interest" description="Disordered" evidence="8">
    <location>
        <begin position="174"/>
        <end position="198"/>
    </location>
</feature>
<dbReference type="PANTHER" id="PTHR12385">
    <property type="entry name" value="CHOLINE TRANSPORTER-LIKE (SLC FAMILY 44)"/>
    <property type="match status" value="1"/>
</dbReference>
<evidence type="ECO:0000313" key="10">
    <source>
        <dbReference type="Proteomes" id="UP000219813"/>
    </source>
</evidence>
<keyword evidence="10" id="KW-1185">Reference proteome</keyword>
<proteinExistence type="inferred from homology"/>
<feature type="transmembrane region" description="Helical" evidence="7">
    <location>
        <begin position="304"/>
        <end position="328"/>
    </location>
</feature>
<keyword evidence="5 7" id="KW-0472">Membrane</keyword>
<feature type="transmembrane region" description="Helical" evidence="7">
    <location>
        <begin position="639"/>
        <end position="660"/>
    </location>
</feature>
<dbReference type="Pfam" id="PF04515">
    <property type="entry name" value="Choline_transpo"/>
    <property type="match status" value="1"/>
</dbReference>
<organism evidence="9 10">
    <name type="scientific">Plasmodium malariae</name>
    <dbReference type="NCBI Taxonomy" id="5858"/>
    <lineage>
        <taxon>Eukaryota</taxon>
        <taxon>Sar</taxon>
        <taxon>Alveolata</taxon>
        <taxon>Apicomplexa</taxon>
        <taxon>Aconoidasida</taxon>
        <taxon>Haemosporida</taxon>
        <taxon>Plasmodiidae</taxon>
        <taxon>Plasmodium</taxon>
        <taxon>Plasmodium (Plasmodium)</taxon>
    </lineage>
</organism>
<keyword evidence="4 7" id="KW-1133">Transmembrane helix</keyword>
<dbReference type="OrthoDB" id="420519at2759"/>
<comment type="similarity">
    <text evidence="2 7">Belongs to the CTL (choline transporter-like) family.</text>
</comment>
<feature type="transmembrane region" description="Helical" evidence="7">
    <location>
        <begin position="417"/>
        <end position="437"/>
    </location>
</feature>
<feature type="transmembrane region" description="Helical" evidence="7">
    <location>
        <begin position="372"/>
        <end position="396"/>
    </location>
</feature>
<gene>
    <name evidence="9" type="primary">ISC3</name>
    <name evidence="9" type="ORF">PMUG01_13028400</name>
</gene>
<feature type="transmembrane region" description="Helical" evidence="7">
    <location>
        <begin position="94"/>
        <end position="114"/>
    </location>
</feature>
<dbReference type="GO" id="GO:0022857">
    <property type="term" value="F:transmembrane transporter activity"/>
    <property type="evidence" value="ECO:0007669"/>
    <property type="project" value="UniProtKB-UniRule"/>
</dbReference>
<dbReference type="Proteomes" id="UP000219813">
    <property type="component" value="Chromosome 13"/>
</dbReference>
<evidence type="ECO:0000313" key="9">
    <source>
        <dbReference type="EMBL" id="SCP02637.1"/>
    </source>
</evidence>
<evidence type="ECO:0000256" key="4">
    <source>
        <dbReference type="ARBA" id="ARBA00022989"/>
    </source>
</evidence>
<comment type="function">
    <text evidence="7">Choline transporter.</text>
</comment>
<evidence type="ECO:0000256" key="8">
    <source>
        <dbReference type="SAM" id="MobiDB-lite"/>
    </source>
</evidence>
<dbReference type="OMA" id="GKSFCKA"/>
<dbReference type="RefSeq" id="XP_028863670.1">
    <property type="nucleotide sequence ID" value="XM_029007263.1"/>
</dbReference>
<keyword evidence="3 7" id="KW-0812">Transmembrane</keyword>
<dbReference type="PANTHER" id="PTHR12385:SF14">
    <property type="entry name" value="CHOLINE TRANSPORTER-LIKE 2"/>
    <property type="match status" value="1"/>
</dbReference>
<evidence type="ECO:0000256" key="7">
    <source>
        <dbReference type="RuleBase" id="RU368066"/>
    </source>
</evidence>
<evidence type="ECO:0000256" key="2">
    <source>
        <dbReference type="ARBA" id="ARBA00007168"/>
    </source>
</evidence>
<dbReference type="VEuPathDB" id="PlasmoDB:PmUG01_13028400"/>
<dbReference type="GeneID" id="39870995"/>
<dbReference type="EMBL" id="LT594634">
    <property type="protein sequence ID" value="SCP02637.1"/>
    <property type="molecule type" value="Genomic_DNA"/>
</dbReference>
<dbReference type="KEGG" id="pmal:PMUG01_13028400"/>
<keyword evidence="6" id="KW-0325">Glycoprotein</keyword>
<dbReference type="InterPro" id="IPR007603">
    <property type="entry name" value="Choline_transptr-like"/>
</dbReference>
<evidence type="ECO:0000256" key="1">
    <source>
        <dbReference type="ARBA" id="ARBA00004141"/>
    </source>
</evidence>
<accession>A0A1D3TCM2</accession>
<reference evidence="9 10" key="1">
    <citation type="submission" date="2016-06" db="EMBL/GenBank/DDBJ databases">
        <authorList>
            <consortium name="Pathogen Informatics"/>
        </authorList>
    </citation>
    <scope>NUCLEOTIDE SEQUENCE [LARGE SCALE GENOMIC DNA]</scope>
</reference>
<sequence length="751" mass="87757">MSTNNMNKQGEYEALIDDGQHANANNAGMNTEEYYNIYGNNINSANINNVDSTNEHVPLGTPLTYIVGNEGEYIGNMHCENSQEKKRLLTDLKYCSFFIGYIIILLFIILYYLYYGEYARILYGTNYNGQICGKHLKKYAYLYYPLSPKSSKPDILNRYAKCVESCPTSNEYNNNKKLKNSLTKGGEKNEKNENNMTSTTNKKNIQNIKSFFENSFSFFDKNKKNVIMDKKGNTTTNVVYSDYTKSSNSNVYVEYSLNSPYYDSTNIMNICYPKDKTLREKVIYTVFTNRYKVFVNLFSFHNSFFFVFLFVFISLFLCFIYLLLLYYISTTAFHFFLISFPCLMLFCPIYFIHKHLYLIFNPVKGSFFSYHYILSILLCLAIVAHGIISFFILYLYKNTYKYTSRLISITLNFIYNMSTMLYSPIVVSLLSFIWFLISARLYVYIMTAGSTYENRIYLELDSNGNSEIVSLQKIFFYFKSSYLFSIFWIYSFFFVCEILQSLNQFTISYLGTVWYFGDKNSSNYNISGDETMKTILNHHFGSLILSSFISLSTKHMRILFFWTNSTLSLPFFFDHSIQHLKEKFQFILKPISEMIDKYTMSAYCEMSMTSYPYLQACDISSKKLVNSTSPAASLHGITYILNIIIPCFTILVVTFFSFNIFNNFQRYNDLFSPNFIPNPFFAALTIGVLCGIITSYFITVIPTLADSILYCFICECYQKQMIDESPMRKIFTPILLREFILEIYEEYNTKP</sequence>
<dbReference type="GO" id="GO:0005886">
    <property type="term" value="C:plasma membrane"/>
    <property type="evidence" value="ECO:0007669"/>
    <property type="project" value="UniProtKB-SubCell"/>
</dbReference>
<feature type="transmembrane region" description="Helical" evidence="7">
    <location>
        <begin position="335"/>
        <end position="352"/>
    </location>
</feature>
<evidence type="ECO:0000256" key="5">
    <source>
        <dbReference type="ARBA" id="ARBA00023136"/>
    </source>
</evidence>